<keyword evidence="9" id="KW-1185">Reference proteome</keyword>
<feature type="non-terminal residue" evidence="8">
    <location>
        <position position="1"/>
    </location>
</feature>
<dbReference type="GO" id="GO:0035613">
    <property type="term" value="F:RNA stem-loop binding"/>
    <property type="evidence" value="ECO:0007669"/>
    <property type="project" value="TreeGrafter"/>
</dbReference>
<evidence type="ECO:0000256" key="4">
    <source>
        <dbReference type="ARBA" id="ARBA00022759"/>
    </source>
</evidence>
<keyword evidence="1" id="KW-0808">Transferase</keyword>
<comment type="caution">
    <text evidence="8">The sequence shown here is derived from an EMBL/GenBank/DDBJ whole genome shotgun (WGS) entry which is preliminary data.</text>
</comment>
<dbReference type="GO" id="GO:0016787">
    <property type="term" value="F:hydrolase activity"/>
    <property type="evidence" value="ECO:0007669"/>
    <property type="project" value="UniProtKB-KW"/>
</dbReference>
<gene>
    <name evidence="8" type="primary">Ervk18_1</name>
    <name evidence="8" type="ORF">MIOMAC_R15735</name>
</gene>
<dbReference type="PANTHER" id="PTHR41694">
    <property type="entry name" value="ENDOGENOUS RETROVIRUS GROUP K MEMBER POL PROTEIN"/>
    <property type="match status" value="1"/>
</dbReference>
<evidence type="ECO:0000259" key="7">
    <source>
        <dbReference type="Pfam" id="PF06817"/>
    </source>
</evidence>
<proteinExistence type="predicted"/>
<dbReference type="Pfam" id="PF06817">
    <property type="entry name" value="RVT_thumb"/>
    <property type="match status" value="1"/>
</dbReference>
<feature type="domain" description="Reverse transcriptase thumb" evidence="7">
    <location>
        <begin position="15"/>
        <end position="62"/>
    </location>
</feature>
<feature type="non-terminal residue" evidence="8">
    <location>
        <position position="66"/>
    </location>
</feature>
<keyword evidence="2" id="KW-0548">Nucleotidyltransferase</keyword>
<dbReference type="GO" id="GO:0004519">
    <property type="term" value="F:endonuclease activity"/>
    <property type="evidence" value="ECO:0007669"/>
    <property type="project" value="UniProtKB-KW"/>
</dbReference>
<keyword evidence="6" id="KW-0695">RNA-directed DNA polymerase</keyword>
<organism evidence="8 9">
    <name type="scientific">Mionectes macconnelli</name>
    <name type="common">McConnell's flycatcher</name>
    <dbReference type="NCBI Taxonomy" id="254557"/>
    <lineage>
        <taxon>Eukaryota</taxon>
        <taxon>Metazoa</taxon>
        <taxon>Chordata</taxon>
        <taxon>Craniata</taxon>
        <taxon>Vertebrata</taxon>
        <taxon>Euteleostomi</taxon>
        <taxon>Archelosauria</taxon>
        <taxon>Archosauria</taxon>
        <taxon>Dinosauria</taxon>
        <taxon>Saurischia</taxon>
        <taxon>Theropoda</taxon>
        <taxon>Coelurosauria</taxon>
        <taxon>Aves</taxon>
        <taxon>Neognathae</taxon>
        <taxon>Neoaves</taxon>
        <taxon>Telluraves</taxon>
        <taxon>Australaves</taxon>
        <taxon>Passeriformes</taxon>
        <taxon>Tyrannidae</taxon>
        <taxon>Mionectes</taxon>
    </lineage>
</organism>
<dbReference type="SUPFAM" id="SSF56672">
    <property type="entry name" value="DNA/RNA polymerases"/>
    <property type="match status" value="1"/>
</dbReference>
<evidence type="ECO:0000256" key="3">
    <source>
        <dbReference type="ARBA" id="ARBA00022722"/>
    </source>
</evidence>
<dbReference type="InterPro" id="IPR010661">
    <property type="entry name" value="RVT_thumb"/>
</dbReference>
<dbReference type="PANTHER" id="PTHR41694:SF3">
    <property type="entry name" value="RNA-DIRECTED DNA POLYMERASE-RELATED"/>
    <property type="match status" value="1"/>
</dbReference>
<evidence type="ECO:0000256" key="2">
    <source>
        <dbReference type="ARBA" id="ARBA00022695"/>
    </source>
</evidence>
<dbReference type="AlphaFoldDB" id="A0A7K5KKW2"/>
<evidence type="ECO:0000313" key="9">
    <source>
        <dbReference type="Proteomes" id="UP000525714"/>
    </source>
</evidence>
<dbReference type="InterPro" id="IPR043502">
    <property type="entry name" value="DNA/RNA_pol_sf"/>
</dbReference>
<name>A0A7K5KKW2_9TYRA</name>
<dbReference type="GO" id="GO:0003964">
    <property type="term" value="F:RNA-directed DNA polymerase activity"/>
    <property type="evidence" value="ECO:0007669"/>
    <property type="project" value="UniProtKB-KW"/>
</dbReference>
<evidence type="ECO:0000313" key="8">
    <source>
        <dbReference type="EMBL" id="NWT06772.1"/>
    </source>
</evidence>
<dbReference type="Gene3D" id="3.30.70.270">
    <property type="match status" value="1"/>
</dbReference>
<reference evidence="8 9" key="1">
    <citation type="submission" date="2019-09" db="EMBL/GenBank/DDBJ databases">
        <title>Bird 10,000 Genomes (B10K) Project - Family phase.</title>
        <authorList>
            <person name="Zhang G."/>
        </authorList>
    </citation>
    <scope>NUCLEOTIDE SEQUENCE [LARGE SCALE GENOMIC DNA]</scope>
    <source>
        <strain evidence="8">B10K-DU-003-16</strain>
        <tissue evidence="8">Mixed tissue sample</tissue>
    </source>
</reference>
<evidence type="ECO:0000256" key="6">
    <source>
        <dbReference type="ARBA" id="ARBA00022918"/>
    </source>
</evidence>
<evidence type="ECO:0000256" key="5">
    <source>
        <dbReference type="ARBA" id="ARBA00022801"/>
    </source>
</evidence>
<protein>
    <submittedName>
        <fullName evidence="8">POK18 protein</fullName>
    </submittedName>
</protein>
<keyword evidence="5" id="KW-0378">Hydrolase</keyword>
<accession>A0A7K5KKW2</accession>
<dbReference type="Proteomes" id="UP000525714">
    <property type="component" value="Unassembled WGS sequence"/>
</dbReference>
<evidence type="ECO:0000256" key="1">
    <source>
        <dbReference type="ARBA" id="ARBA00022679"/>
    </source>
</evidence>
<dbReference type="EMBL" id="VYZC01001261">
    <property type="protein sequence ID" value="NWT06772.1"/>
    <property type="molecule type" value="Genomic_DNA"/>
</dbReference>
<keyword evidence="4" id="KW-0255">Endonuclease</keyword>
<sequence length="66" mass="7339">WKYLGWLIHATTVTPQKVIITNSIKTLNDAQKLVGDLQWVCNIVGISNDELQPLVQLLRGTNPATP</sequence>
<keyword evidence="3" id="KW-0540">Nuclease</keyword>
<dbReference type="InterPro" id="IPR043128">
    <property type="entry name" value="Rev_trsase/Diguanyl_cyclase"/>
</dbReference>